<keyword evidence="2" id="KW-1185">Reference proteome</keyword>
<sequence length="76" mass="8203">MQLFSQGVAKREFGDITPNSLRRPSGIATSYIRQEDDELLSTPTTGKIVISDRTSDDLSKLTDDGISGVMSVGIVD</sequence>
<dbReference type="Proteomes" id="UP000254764">
    <property type="component" value="Unassembled WGS sequence"/>
</dbReference>
<evidence type="ECO:0000313" key="1">
    <source>
        <dbReference type="EMBL" id="SSC65165.1"/>
    </source>
</evidence>
<organism evidence="1 2">
    <name type="scientific">Ciceribacter selenitireducens ATCC BAA-1503</name>
    <dbReference type="NCBI Taxonomy" id="1336235"/>
    <lineage>
        <taxon>Bacteria</taxon>
        <taxon>Pseudomonadati</taxon>
        <taxon>Pseudomonadota</taxon>
        <taxon>Alphaproteobacteria</taxon>
        <taxon>Hyphomicrobiales</taxon>
        <taxon>Rhizobiaceae</taxon>
        <taxon>Ciceribacter</taxon>
    </lineage>
</organism>
<proteinExistence type="predicted"/>
<evidence type="ECO:0000313" key="2">
    <source>
        <dbReference type="Proteomes" id="UP000254764"/>
    </source>
</evidence>
<dbReference type="AlphaFoldDB" id="A0A376ABJ0"/>
<accession>A0A376ABJ0</accession>
<name>A0A376ABJ0_9HYPH</name>
<gene>
    <name evidence="1" type="ORF">RHIZ70_873</name>
</gene>
<reference evidence="2" key="1">
    <citation type="submission" date="2018-07" db="EMBL/GenBank/DDBJ databases">
        <authorList>
            <person name="Peiro R."/>
            <person name="Begona"/>
            <person name="Cbmso G."/>
            <person name="Lopez M."/>
            <person name="Gonzalez S."/>
        </authorList>
    </citation>
    <scope>NUCLEOTIDE SEQUENCE [LARGE SCALE GENOMIC DNA]</scope>
</reference>
<protein>
    <submittedName>
        <fullName evidence="1">Uncharacterized protein</fullName>
    </submittedName>
</protein>
<dbReference type="EMBL" id="UEYP01000018">
    <property type="protein sequence ID" value="SSC65165.1"/>
    <property type="molecule type" value="Genomic_DNA"/>
</dbReference>